<dbReference type="CDD" id="cd01392">
    <property type="entry name" value="HTH_LacI"/>
    <property type="match status" value="1"/>
</dbReference>
<dbReference type="PANTHER" id="PTHR30146">
    <property type="entry name" value="LACI-RELATED TRANSCRIPTIONAL REPRESSOR"/>
    <property type="match status" value="1"/>
</dbReference>
<evidence type="ECO:0000256" key="4">
    <source>
        <dbReference type="ARBA" id="ARBA00023163"/>
    </source>
</evidence>
<keyword evidence="3" id="KW-0238">DNA-binding</keyword>
<name>A0A132EBI0_9BURK</name>
<dbReference type="SUPFAM" id="SSF47413">
    <property type="entry name" value="lambda repressor-like DNA-binding domains"/>
    <property type="match status" value="1"/>
</dbReference>
<dbReference type="SMART" id="SM00354">
    <property type="entry name" value="HTH_LACI"/>
    <property type="match status" value="1"/>
</dbReference>
<dbReference type="Gene3D" id="1.10.260.40">
    <property type="entry name" value="lambda repressor-like DNA-binding domains"/>
    <property type="match status" value="1"/>
</dbReference>
<dbReference type="GO" id="GO:0000976">
    <property type="term" value="F:transcription cis-regulatory region binding"/>
    <property type="evidence" value="ECO:0007669"/>
    <property type="project" value="TreeGrafter"/>
</dbReference>
<dbReference type="Pfam" id="PF13377">
    <property type="entry name" value="Peripla_BP_3"/>
    <property type="match status" value="1"/>
</dbReference>
<dbReference type="SUPFAM" id="SSF53822">
    <property type="entry name" value="Periplasmic binding protein-like I"/>
    <property type="match status" value="1"/>
</dbReference>
<dbReference type="InterPro" id="IPR046335">
    <property type="entry name" value="LacI/GalR-like_sensor"/>
</dbReference>
<comment type="caution">
    <text evidence="6">The sequence shown here is derived from an EMBL/GenBank/DDBJ whole genome shotgun (WGS) entry which is preliminary data.</text>
</comment>
<evidence type="ECO:0000313" key="7">
    <source>
        <dbReference type="Proteomes" id="UP000062912"/>
    </source>
</evidence>
<dbReference type="PANTHER" id="PTHR30146:SF148">
    <property type="entry name" value="HTH-TYPE TRANSCRIPTIONAL REPRESSOR PURR-RELATED"/>
    <property type="match status" value="1"/>
</dbReference>
<keyword evidence="2" id="KW-0805">Transcription regulation</keyword>
<reference evidence="6 7" key="1">
    <citation type="submission" date="2015-11" db="EMBL/GenBank/DDBJ databases">
        <title>Expanding the genomic diversity of Burkholderia species for the development of highly accurate diagnostics.</title>
        <authorList>
            <person name="Sahl J."/>
            <person name="Keim P."/>
            <person name="Wagner D."/>
        </authorList>
    </citation>
    <scope>NUCLEOTIDE SEQUENCE [LARGE SCALE GENOMIC DNA]</scope>
    <source>
        <strain evidence="6 7">MSMB368WGS</strain>
    </source>
</reference>
<protein>
    <recommendedName>
        <fullName evidence="5">HTH lacI-type domain-containing protein</fullName>
    </recommendedName>
</protein>
<keyword evidence="1" id="KW-0678">Repressor</keyword>
<sequence>MTLTKPQSPRIPRATSYDVALAAGVSQSTVSRCFQSDPRISPDTRAQVLAVAERLGYRPNSLARSLILGRSNVVGVIVTKYTLRFNPDLLYALGEALTAHGAKLLLIAVDDDASVHDALGDAADFPLDGLISCASMQIADIDRFQRHGVPVVFVNRQSSFKGADSVCTDNVASAREIADALYDAGHRRFLCIGGPAGAPVSDARIDAFVARLRERGVTPLVAHSDFSYEQGHTTMLEYSSSSKSPFEAVFCANDQIALGVLDACRFELGLSIPSDISVVGFDDIPEAGRPTYQLTTIRQRVDRLAAEAVRLLSTRREALGLKRRAVIVPGDFVARASARLI</sequence>
<dbReference type="InterPro" id="IPR010982">
    <property type="entry name" value="Lambda_DNA-bd_dom_sf"/>
</dbReference>
<dbReference type="OrthoDB" id="269117at2"/>
<evidence type="ECO:0000256" key="1">
    <source>
        <dbReference type="ARBA" id="ARBA00022491"/>
    </source>
</evidence>
<proteinExistence type="predicted"/>
<keyword evidence="4" id="KW-0804">Transcription</keyword>
<evidence type="ECO:0000259" key="5">
    <source>
        <dbReference type="PROSITE" id="PS50932"/>
    </source>
</evidence>
<evidence type="ECO:0000256" key="3">
    <source>
        <dbReference type="ARBA" id="ARBA00023125"/>
    </source>
</evidence>
<dbReference type="AlphaFoldDB" id="A0A132EBI0"/>
<evidence type="ECO:0000256" key="2">
    <source>
        <dbReference type="ARBA" id="ARBA00023015"/>
    </source>
</evidence>
<dbReference type="CDD" id="cd06278">
    <property type="entry name" value="PBP1_LacI-like"/>
    <property type="match status" value="1"/>
</dbReference>
<accession>A0A132EBI0</accession>
<dbReference type="EMBL" id="LPJR01000064">
    <property type="protein sequence ID" value="KWF23271.1"/>
    <property type="molecule type" value="Genomic_DNA"/>
</dbReference>
<dbReference type="InterPro" id="IPR028082">
    <property type="entry name" value="Peripla_BP_I"/>
</dbReference>
<organism evidence="6 7">
    <name type="scientific">Burkholderia pseudomultivorans</name>
    <dbReference type="NCBI Taxonomy" id="1207504"/>
    <lineage>
        <taxon>Bacteria</taxon>
        <taxon>Pseudomonadati</taxon>
        <taxon>Pseudomonadota</taxon>
        <taxon>Betaproteobacteria</taxon>
        <taxon>Burkholderiales</taxon>
        <taxon>Burkholderiaceae</taxon>
        <taxon>Burkholderia</taxon>
        <taxon>Burkholderia cepacia complex</taxon>
    </lineage>
</organism>
<feature type="domain" description="HTH lacI-type" evidence="5">
    <location>
        <begin position="14"/>
        <end position="68"/>
    </location>
</feature>
<gene>
    <name evidence="6" type="ORF">WT56_26230</name>
</gene>
<dbReference type="Gene3D" id="3.40.50.2300">
    <property type="match status" value="2"/>
</dbReference>
<dbReference type="InterPro" id="IPR000843">
    <property type="entry name" value="HTH_LacI"/>
</dbReference>
<dbReference type="Proteomes" id="UP000062912">
    <property type="component" value="Unassembled WGS sequence"/>
</dbReference>
<dbReference type="Pfam" id="PF00356">
    <property type="entry name" value="LacI"/>
    <property type="match status" value="1"/>
</dbReference>
<dbReference type="RefSeq" id="WP_060245378.1">
    <property type="nucleotide sequence ID" value="NZ_LPJR01000064.1"/>
</dbReference>
<dbReference type="GO" id="GO:0003700">
    <property type="term" value="F:DNA-binding transcription factor activity"/>
    <property type="evidence" value="ECO:0007669"/>
    <property type="project" value="TreeGrafter"/>
</dbReference>
<dbReference type="PROSITE" id="PS50932">
    <property type="entry name" value="HTH_LACI_2"/>
    <property type="match status" value="1"/>
</dbReference>
<evidence type="ECO:0000313" key="6">
    <source>
        <dbReference type="EMBL" id="KWF23271.1"/>
    </source>
</evidence>